<keyword evidence="1" id="KW-0732">Signal</keyword>
<dbReference type="Pfam" id="PF00188">
    <property type="entry name" value="CAP"/>
    <property type="match status" value="1"/>
</dbReference>
<dbReference type="CDD" id="cd05380">
    <property type="entry name" value="CAP_euk"/>
    <property type="match status" value="1"/>
</dbReference>
<evidence type="ECO:0000259" key="2">
    <source>
        <dbReference type="Pfam" id="PF00188"/>
    </source>
</evidence>
<reference evidence="3 4" key="1">
    <citation type="submission" date="2019-10" db="EMBL/GenBank/DDBJ databases">
        <title>Assembly and Annotation for the nematode Trichostrongylus colubriformis.</title>
        <authorList>
            <person name="Martin J."/>
        </authorList>
    </citation>
    <scope>NUCLEOTIDE SEQUENCE [LARGE SCALE GENOMIC DNA]</scope>
    <source>
        <strain evidence="3">G859</strain>
        <tissue evidence="3">Whole worm</tissue>
    </source>
</reference>
<dbReference type="InterPro" id="IPR014044">
    <property type="entry name" value="CAP_dom"/>
</dbReference>
<dbReference type="EMBL" id="WIXE01025133">
    <property type="protein sequence ID" value="KAK5964978.1"/>
    <property type="molecule type" value="Genomic_DNA"/>
</dbReference>
<evidence type="ECO:0000313" key="4">
    <source>
        <dbReference type="Proteomes" id="UP001331761"/>
    </source>
</evidence>
<protein>
    <recommendedName>
        <fullName evidence="2">SCP domain-containing protein</fullName>
    </recommendedName>
</protein>
<keyword evidence="4" id="KW-1185">Reference proteome</keyword>
<evidence type="ECO:0000313" key="3">
    <source>
        <dbReference type="EMBL" id="KAK5964978.1"/>
    </source>
</evidence>
<gene>
    <name evidence="3" type="ORF">GCK32_007224</name>
</gene>
<dbReference type="AlphaFoldDB" id="A0AAN8F4N7"/>
<dbReference type="Gene3D" id="3.40.33.10">
    <property type="entry name" value="CAP"/>
    <property type="match status" value="1"/>
</dbReference>
<comment type="caution">
    <text evidence="3">The sequence shown here is derived from an EMBL/GenBank/DDBJ whole genome shotgun (WGS) entry which is preliminary data.</text>
</comment>
<dbReference type="Proteomes" id="UP001331761">
    <property type="component" value="Unassembled WGS sequence"/>
</dbReference>
<dbReference type="InterPro" id="IPR035940">
    <property type="entry name" value="CAP_sf"/>
</dbReference>
<feature type="domain" description="SCP" evidence="2">
    <location>
        <begin position="51"/>
        <end position="166"/>
    </location>
</feature>
<accession>A0AAN8F4N7</accession>
<feature type="signal peptide" evidence="1">
    <location>
        <begin position="1"/>
        <end position="16"/>
    </location>
</feature>
<proteinExistence type="predicted"/>
<organism evidence="3 4">
    <name type="scientific">Trichostrongylus colubriformis</name>
    <name type="common">Black scour worm</name>
    <dbReference type="NCBI Taxonomy" id="6319"/>
    <lineage>
        <taxon>Eukaryota</taxon>
        <taxon>Metazoa</taxon>
        <taxon>Ecdysozoa</taxon>
        <taxon>Nematoda</taxon>
        <taxon>Chromadorea</taxon>
        <taxon>Rhabditida</taxon>
        <taxon>Rhabditina</taxon>
        <taxon>Rhabditomorpha</taxon>
        <taxon>Strongyloidea</taxon>
        <taxon>Trichostrongylidae</taxon>
        <taxon>Trichostrongylus</taxon>
    </lineage>
</organism>
<dbReference type="SUPFAM" id="SSF55797">
    <property type="entry name" value="PR-1-like"/>
    <property type="match status" value="1"/>
</dbReference>
<name>A0AAN8F4N7_TRICO</name>
<evidence type="ECO:0000256" key="1">
    <source>
        <dbReference type="SAM" id="SignalP"/>
    </source>
</evidence>
<sequence>MILLPMVFLLIHGAFGQNRHLYVKSLLDEFRQAVANGTFSKPGGGRLPSSSAMFVLTEDTQLNFVALANVYNCIKPSNPYLAEGSSMNFFSVTNMNAPYEEKRLVDNAFNRWKREPFAHGIRDDVIYDNTNIQNFANMIYYQATKYGCAVKTCYGPPVTHAFACVFDKHRYRRKACGNVNTKNTQSDIMHWPHQGSGTILGVRRTSQDLIPMIFCRGPQLKAKSVKSVIMESHKVAVGKICRGLCGKTCVSCTVE</sequence>
<feature type="chain" id="PRO_5042953114" description="SCP domain-containing protein" evidence="1">
    <location>
        <begin position="17"/>
        <end position="255"/>
    </location>
</feature>